<keyword evidence="2" id="KW-0808">Transferase</keyword>
<name>A0A0E2BH00_9LEPT</name>
<accession>A0A0E2BH00</accession>
<dbReference type="GO" id="GO:0003841">
    <property type="term" value="F:1-acylglycerol-3-phosphate O-acyltransferase activity"/>
    <property type="evidence" value="ECO:0007669"/>
    <property type="project" value="TreeGrafter"/>
</dbReference>
<protein>
    <submittedName>
        <fullName evidence="5">Acyltransferase</fullName>
    </submittedName>
</protein>
<organism evidence="5 6">
    <name type="scientific">Leptospira santarosai str. MOR084</name>
    <dbReference type="NCBI Taxonomy" id="1049984"/>
    <lineage>
        <taxon>Bacteria</taxon>
        <taxon>Pseudomonadati</taxon>
        <taxon>Spirochaetota</taxon>
        <taxon>Spirochaetia</taxon>
        <taxon>Leptospirales</taxon>
        <taxon>Leptospiraceae</taxon>
        <taxon>Leptospira</taxon>
    </lineage>
</organism>
<dbReference type="SUPFAM" id="SSF69593">
    <property type="entry name" value="Glycerol-3-phosphate (1)-acyltransferase"/>
    <property type="match status" value="2"/>
</dbReference>
<dbReference type="CDD" id="cd07989">
    <property type="entry name" value="LPLAT_AGPAT-like"/>
    <property type="match status" value="1"/>
</dbReference>
<comment type="caution">
    <text evidence="5">The sequence shown here is derived from an EMBL/GenBank/DDBJ whole genome shotgun (WGS) entry which is preliminary data.</text>
</comment>
<gene>
    <name evidence="5" type="ORF">LEP1GSC179_4085</name>
</gene>
<comment type="pathway">
    <text evidence="1">Lipid metabolism.</text>
</comment>
<dbReference type="Proteomes" id="UP000006329">
    <property type="component" value="Unassembled WGS sequence"/>
</dbReference>
<dbReference type="AlphaFoldDB" id="A0A0E2BH00"/>
<feature type="domain" description="Phospholipid/glycerol acyltransferase" evidence="4">
    <location>
        <begin position="49"/>
        <end position="206"/>
    </location>
</feature>
<dbReference type="PANTHER" id="PTHR10434">
    <property type="entry name" value="1-ACYL-SN-GLYCEROL-3-PHOSPHATE ACYLTRANSFERASE"/>
    <property type="match status" value="1"/>
</dbReference>
<dbReference type="RefSeq" id="WP_004482703.1">
    <property type="nucleotide sequence ID" value="NZ_AHON02000028.1"/>
</dbReference>
<evidence type="ECO:0000256" key="3">
    <source>
        <dbReference type="ARBA" id="ARBA00023315"/>
    </source>
</evidence>
<evidence type="ECO:0000256" key="2">
    <source>
        <dbReference type="ARBA" id="ARBA00022679"/>
    </source>
</evidence>
<dbReference type="InterPro" id="IPR002123">
    <property type="entry name" value="Plipid/glycerol_acylTrfase"/>
</dbReference>
<evidence type="ECO:0000259" key="4">
    <source>
        <dbReference type="SMART" id="SM00563"/>
    </source>
</evidence>
<reference evidence="5" key="1">
    <citation type="submission" date="2012-10" db="EMBL/GenBank/DDBJ databases">
        <authorList>
            <person name="Harkins D.M."/>
            <person name="Durkin A.S."/>
            <person name="Brinkac L.M."/>
            <person name="Haft D.H."/>
            <person name="Selengut J.D."/>
            <person name="Sanka R."/>
            <person name="DePew J."/>
            <person name="Purushe J."/>
            <person name="Matthias M.A."/>
            <person name="Vinetz J.M."/>
            <person name="Sutton G.G."/>
            <person name="Nierman W.C."/>
            <person name="Fouts D.E."/>
        </authorList>
    </citation>
    <scope>NUCLEOTIDE SEQUENCE [LARGE SCALE GENOMIC DNA]</scope>
    <source>
        <strain evidence="5">MOR084</strain>
    </source>
</reference>
<dbReference type="EMBL" id="AHON02000028">
    <property type="protein sequence ID" value="EKO34658.1"/>
    <property type="molecule type" value="Genomic_DNA"/>
</dbReference>
<sequence length="267" mass="29348">METSTESESFDSLFLIPREPVKQFLKALLHLVYSVEVTGLENVPESGGAVLISNHTDNLDVIVQGTSVLRKVIYLGKYELFHPQETVLDILNNPNSPLNSFPLSLVKQTLVATLNTLGDLQGKQLIHWGGYPILRAHNVKDAKSAAVYYEDLENYVVDLIQKGKLISIYPQGTRTEVVVPGSFKALAAKLAIRAGVPIIPSGIKGAWKMLKPESFLSGKAFGAKITYNIGKPIYPLDFPKVPLKKAAKIVTEELENRVRALIDSPES</sequence>
<dbReference type="Pfam" id="PF01553">
    <property type="entry name" value="Acyltransferase"/>
    <property type="match status" value="2"/>
</dbReference>
<evidence type="ECO:0000313" key="5">
    <source>
        <dbReference type="EMBL" id="EKO34658.1"/>
    </source>
</evidence>
<proteinExistence type="predicted"/>
<keyword evidence="3 5" id="KW-0012">Acyltransferase</keyword>
<dbReference type="SMART" id="SM00563">
    <property type="entry name" value="PlsC"/>
    <property type="match status" value="1"/>
</dbReference>
<evidence type="ECO:0000313" key="6">
    <source>
        <dbReference type="Proteomes" id="UP000006329"/>
    </source>
</evidence>
<keyword evidence="6" id="KW-1185">Reference proteome</keyword>
<dbReference type="GO" id="GO:0006654">
    <property type="term" value="P:phosphatidic acid biosynthetic process"/>
    <property type="evidence" value="ECO:0007669"/>
    <property type="project" value="TreeGrafter"/>
</dbReference>
<evidence type="ECO:0000256" key="1">
    <source>
        <dbReference type="ARBA" id="ARBA00005189"/>
    </source>
</evidence>
<dbReference type="PANTHER" id="PTHR10434:SF40">
    <property type="entry name" value="1-ACYL-SN-GLYCEROL-3-PHOSPHATE ACYLTRANSFERASE"/>
    <property type="match status" value="1"/>
</dbReference>